<comment type="subunit">
    <text evidence="3">The main subunits of complex b-c1 are: cytochrome b, cytochrome c1 and the Rieske protein.</text>
</comment>
<feature type="transmembrane region" description="Helical" evidence="20">
    <location>
        <begin position="178"/>
        <end position="201"/>
    </location>
</feature>
<sequence length="380" mass="43090">MNKPLRKKSPLIKIINNSLIDLPTPSNISFLWNFGSLLGLCMVIQILTGLFLAMHYCPNVEMAFNSVAHICRNVNYGWLIRTLHANGASLFFVCLYAHIGRGIYYSSYLLMETWMIGVTIMFLIMATAFLGYVLPWGQMSFWGATVITNLLSAIPYLGTIIVQWVWGGFAVDNATLTRFFSLHFLLPFVTSALVIIHLLFLHQKGSSNPLGTKSDIDKVPFHPYFSFKDILGFIITLAILLFLTLSNPYLLSDPDNFTPANPLVTPVHIQPEWYFLFAYAILRSIPNKLGGVIALAMSIAILYVMPFINQKKFQSTQFYPINKILFWTLLTTVILLTWIGARPVEEPYIIVGQILTVLYFALYFVSPVSAKVWDKIIFMK</sequence>
<feature type="binding site" description="axial binding residue" evidence="19">
    <location>
        <position position="183"/>
    </location>
    <ligand>
        <name>heme b</name>
        <dbReference type="ChEBI" id="CHEBI:60344"/>
        <label>b562</label>
    </ligand>
    <ligandPart>
        <name>Fe</name>
        <dbReference type="ChEBI" id="CHEBI:18248"/>
    </ligandPart>
</feature>
<dbReference type="InterPro" id="IPR030689">
    <property type="entry name" value="Cytochrome_b"/>
</dbReference>
<proteinExistence type="inferred from homology"/>
<dbReference type="GO" id="GO:0006122">
    <property type="term" value="P:mitochondrial electron transport, ubiquinol to cytochrome c"/>
    <property type="evidence" value="ECO:0007669"/>
    <property type="project" value="TreeGrafter"/>
</dbReference>
<evidence type="ECO:0000256" key="10">
    <source>
        <dbReference type="ARBA" id="ARBA00022792"/>
    </source>
</evidence>
<evidence type="ECO:0000256" key="5">
    <source>
        <dbReference type="ARBA" id="ARBA00022448"/>
    </source>
</evidence>
<keyword evidence="16 20" id="KW-0472">Membrane</keyword>
<dbReference type="AlphaFoldDB" id="A0A7G8JRW6"/>
<feature type="domain" description="Cytochrome b/b6 N-terminal region profile" evidence="21">
    <location>
        <begin position="1"/>
        <end position="210"/>
    </location>
</feature>
<keyword evidence="6 19" id="KW-0349">Heme</keyword>
<dbReference type="PROSITE" id="PS51003">
    <property type="entry name" value="CYTB_CTER"/>
    <property type="match status" value="1"/>
</dbReference>
<keyword evidence="12 20" id="KW-1133">Transmembrane helix</keyword>
<comment type="similarity">
    <text evidence="17 20">Belongs to the cytochrome b family.</text>
</comment>
<evidence type="ECO:0000256" key="7">
    <source>
        <dbReference type="ARBA" id="ARBA00022660"/>
    </source>
</evidence>
<dbReference type="FunFam" id="1.20.810.10:FF:000002">
    <property type="entry name" value="Cytochrome b"/>
    <property type="match status" value="1"/>
</dbReference>
<feature type="binding site" description="axial binding residue" evidence="19">
    <location>
        <position position="98"/>
    </location>
    <ligand>
        <name>heme b</name>
        <dbReference type="ChEBI" id="CHEBI:60344"/>
        <label>b566</label>
    </ligand>
    <ligandPart>
        <name>Fe</name>
        <dbReference type="ChEBI" id="CHEBI:18248"/>
    </ligandPart>
</feature>
<dbReference type="InterPro" id="IPR005797">
    <property type="entry name" value="Cyt_b/b6_N"/>
</dbReference>
<evidence type="ECO:0000256" key="14">
    <source>
        <dbReference type="ARBA" id="ARBA00023075"/>
    </source>
</evidence>
<evidence type="ECO:0000256" key="8">
    <source>
        <dbReference type="ARBA" id="ARBA00022692"/>
    </source>
</evidence>
<keyword evidence="15 20" id="KW-0496">Mitochondrion</keyword>
<dbReference type="PROSITE" id="PS51002">
    <property type="entry name" value="CYTB_NTER"/>
    <property type="match status" value="1"/>
</dbReference>
<feature type="transmembrane region" description="Helical" evidence="20">
    <location>
        <begin position="78"/>
        <end position="99"/>
    </location>
</feature>
<keyword evidence="9 19" id="KW-0479">Metal-binding</keyword>
<feature type="transmembrane region" description="Helical" evidence="20">
    <location>
        <begin position="114"/>
        <end position="134"/>
    </location>
</feature>
<dbReference type="PANTHER" id="PTHR19271">
    <property type="entry name" value="CYTOCHROME B"/>
    <property type="match status" value="1"/>
</dbReference>
<dbReference type="GO" id="GO:0005743">
    <property type="term" value="C:mitochondrial inner membrane"/>
    <property type="evidence" value="ECO:0007669"/>
    <property type="project" value="UniProtKB-SubCell"/>
</dbReference>
<dbReference type="Pfam" id="PF00032">
    <property type="entry name" value="Cytochrom_B_C"/>
    <property type="match status" value="1"/>
</dbReference>
<evidence type="ECO:0000256" key="18">
    <source>
        <dbReference type="PIRSR" id="PIRSR038885-1"/>
    </source>
</evidence>
<organism evidence="23">
    <name type="scientific">Elaptus simulator</name>
    <dbReference type="NCBI Taxonomy" id="2546590"/>
    <lineage>
        <taxon>Eukaryota</taxon>
        <taxon>Metazoa</taxon>
        <taxon>Ecdysozoa</taxon>
        <taxon>Arthropoda</taxon>
        <taxon>Hexapoda</taxon>
        <taxon>Insecta</taxon>
        <taxon>Pterygota</taxon>
        <taxon>Neoptera</taxon>
        <taxon>Endopterygota</taxon>
        <taxon>Coleoptera</taxon>
        <taxon>Polyphaga</taxon>
        <taxon>Cucujiformia</taxon>
        <taxon>Chrysomeloidea</taxon>
        <taxon>Cerambycidae</taxon>
        <taxon>Prioninae</taxon>
        <taxon>Closterini</taxon>
        <taxon>Elaptus</taxon>
    </lineage>
</organism>
<dbReference type="GO" id="GO:0008121">
    <property type="term" value="F:quinol-cytochrome-c reductase activity"/>
    <property type="evidence" value="ECO:0007669"/>
    <property type="project" value="InterPro"/>
</dbReference>
<dbReference type="Pfam" id="PF00033">
    <property type="entry name" value="Cytochrome_B"/>
    <property type="match status" value="1"/>
</dbReference>
<dbReference type="PIRSF" id="PIRSF038885">
    <property type="entry name" value="COB"/>
    <property type="match status" value="1"/>
</dbReference>
<feature type="transmembrane region" description="Helical" evidence="20">
    <location>
        <begin position="320"/>
        <end position="341"/>
    </location>
</feature>
<evidence type="ECO:0000256" key="2">
    <source>
        <dbReference type="ARBA" id="ARBA00004448"/>
    </source>
</evidence>
<evidence type="ECO:0000256" key="11">
    <source>
        <dbReference type="ARBA" id="ARBA00022982"/>
    </source>
</evidence>
<evidence type="ECO:0000259" key="22">
    <source>
        <dbReference type="PROSITE" id="PS51003"/>
    </source>
</evidence>
<dbReference type="SUPFAM" id="SSF81342">
    <property type="entry name" value="Transmembrane di-heme cytochromes"/>
    <property type="match status" value="1"/>
</dbReference>
<evidence type="ECO:0000256" key="19">
    <source>
        <dbReference type="PIRSR" id="PIRSR038885-2"/>
    </source>
</evidence>
<geneLocation type="mitochondrion" evidence="23"/>
<reference evidence="23" key="1">
    <citation type="journal article" date="2020" name="Syst.">
        <title>Museomics reveals extensive cryptic diversity of Australian prionine longhorn beetles with implications for their classification and conservation.</title>
        <authorList>
            <person name="Jin M."/>
            <person name="Zwick A."/>
            <person name="Slipinski A."/>
            <person name="Keyzer R."/>
            <person name="Pang H."/>
        </authorList>
    </citation>
    <scope>NUCLEOTIDE SEQUENCE</scope>
</reference>
<feature type="binding site" description="axial binding residue" evidence="19">
    <location>
        <position position="197"/>
    </location>
    <ligand>
        <name>heme b</name>
        <dbReference type="ChEBI" id="CHEBI:60344"/>
        <label>b566</label>
    </ligand>
    <ligandPart>
        <name>Fe</name>
        <dbReference type="ChEBI" id="CHEBI:18248"/>
    </ligandPart>
</feature>
<evidence type="ECO:0000259" key="21">
    <source>
        <dbReference type="PROSITE" id="PS51002"/>
    </source>
</evidence>
<feature type="domain" description="Cytochrome b/b6 C-terminal region profile" evidence="22">
    <location>
        <begin position="211"/>
        <end position="380"/>
    </location>
</feature>
<comment type="cofactor">
    <cofactor evidence="20">
        <name>heme b</name>
        <dbReference type="ChEBI" id="CHEBI:60344"/>
    </cofactor>
    <text evidence="20">Binds 2 heme groups non-covalently.</text>
</comment>
<evidence type="ECO:0000313" key="23">
    <source>
        <dbReference type="EMBL" id="QNJ33314.1"/>
    </source>
</evidence>
<evidence type="ECO:0000256" key="20">
    <source>
        <dbReference type="RuleBase" id="RU362117"/>
    </source>
</evidence>
<dbReference type="InterPro" id="IPR036150">
    <property type="entry name" value="Cyt_b/b6_C_sf"/>
</dbReference>
<name>A0A7G8JRW6_9CUCU</name>
<feature type="binding site" description="axial binding residue" evidence="19">
    <location>
        <position position="84"/>
    </location>
    <ligand>
        <name>heme b</name>
        <dbReference type="ChEBI" id="CHEBI:60344"/>
        <label>b562</label>
    </ligand>
    <ligandPart>
        <name>Fe</name>
        <dbReference type="ChEBI" id="CHEBI:18248"/>
    </ligandPart>
</feature>
<feature type="transmembrane region" description="Helical" evidence="20">
    <location>
        <begin position="347"/>
        <end position="365"/>
    </location>
</feature>
<feature type="transmembrane region" description="Helical" evidence="20">
    <location>
        <begin position="289"/>
        <end position="308"/>
    </location>
</feature>
<dbReference type="PANTHER" id="PTHR19271:SF16">
    <property type="entry name" value="CYTOCHROME B"/>
    <property type="match status" value="1"/>
</dbReference>
<evidence type="ECO:0000256" key="12">
    <source>
        <dbReference type="ARBA" id="ARBA00022989"/>
    </source>
</evidence>
<evidence type="ECO:0000256" key="6">
    <source>
        <dbReference type="ARBA" id="ARBA00022617"/>
    </source>
</evidence>
<evidence type="ECO:0000256" key="15">
    <source>
        <dbReference type="ARBA" id="ARBA00023128"/>
    </source>
</evidence>
<keyword evidence="14" id="KW-0830">Ubiquinone</keyword>
<feature type="binding site" evidence="18">
    <location>
        <position position="202"/>
    </location>
    <ligand>
        <name>a ubiquinone</name>
        <dbReference type="ChEBI" id="CHEBI:16389"/>
    </ligand>
</feature>
<dbReference type="InterPro" id="IPR027387">
    <property type="entry name" value="Cytb/b6-like_sf"/>
</dbReference>
<comment type="subcellular location">
    <subcellularLocation>
        <location evidence="2">Mitochondrion inner membrane</location>
        <topology evidence="2">Multi-pass membrane protein</topology>
    </subcellularLocation>
</comment>
<keyword evidence="11 20" id="KW-0249">Electron transport</keyword>
<evidence type="ECO:0000256" key="13">
    <source>
        <dbReference type="ARBA" id="ARBA00023004"/>
    </source>
</evidence>
<dbReference type="GO" id="GO:0046872">
    <property type="term" value="F:metal ion binding"/>
    <property type="evidence" value="ECO:0007669"/>
    <property type="project" value="UniProtKB-UniRule"/>
</dbReference>
<dbReference type="InterPro" id="IPR048259">
    <property type="entry name" value="Cytochrome_b_N_euk/bac"/>
</dbReference>
<dbReference type="InterPro" id="IPR048260">
    <property type="entry name" value="Cytochrome_b_C_euk/bac"/>
</dbReference>
<gene>
    <name evidence="23" type="primary">CYTB</name>
</gene>
<evidence type="ECO:0000256" key="3">
    <source>
        <dbReference type="ARBA" id="ARBA00011649"/>
    </source>
</evidence>
<dbReference type="GO" id="GO:0016491">
    <property type="term" value="F:oxidoreductase activity"/>
    <property type="evidence" value="ECO:0007669"/>
    <property type="project" value="UniProtKB-UniRule"/>
</dbReference>
<dbReference type="CDD" id="cd00290">
    <property type="entry name" value="cytochrome_b_C"/>
    <property type="match status" value="1"/>
</dbReference>
<protein>
    <recommendedName>
        <fullName evidence="4 20">Cytochrome b</fullName>
    </recommendedName>
</protein>
<feature type="transmembrane region" description="Helical" evidence="20">
    <location>
        <begin position="30"/>
        <end position="57"/>
    </location>
</feature>
<dbReference type="SUPFAM" id="SSF81648">
    <property type="entry name" value="a domain/subunit of cytochrome bc1 complex (Ubiquinol-cytochrome c reductase)"/>
    <property type="match status" value="1"/>
</dbReference>
<evidence type="ECO:0000256" key="4">
    <source>
        <dbReference type="ARBA" id="ARBA00013531"/>
    </source>
</evidence>
<evidence type="ECO:0000256" key="17">
    <source>
        <dbReference type="ARBA" id="ARBA00061233"/>
    </source>
</evidence>
<keyword evidence="7 20" id="KW-0679">Respiratory chain</keyword>
<dbReference type="InterPro" id="IPR005798">
    <property type="entry name" value="Cyt_b/b6_C"/>
</dbReference>
<keyword evidence="8 20" id="KW-0812">Transmembrane</keyword>
<dbReference type="Gene3D" id="1.20.810.10">
    <property type="entry name" value="Cytochrome Bc1 Complex, Chain C"/>
    <property type="match status" value="1"/>
</dbReference>
<feature type="transmembrane region" description="Helical" evidence="20">
    <location>
        <begin position="141"/>
        <end position="166"/>
    </location>
</feature>
<dbReference type="CDD" id="cd00284">
    <property type="entry name" value="Cytochrome_b_N"/>
    <property type="match status" value="1"/>
</dbReference>
<evidence type="ECO:0000256" key="9">
    <source>
        <dbReference type="ARBA" id="ARBA00022723"/>
    </source>
</evidence>
<dbReference type="GO" id="GO:0045275">
    <property type="term" value="C:respiratory chain complex III"/>
    <property type="evidence" value="ECO:0007669"/>
    <property type="project" value="InterPro"/>
</dbReference>
<keyword evidence="13 19" id="KW-0408">Iron</keyword>
<comment type="cofactor">
    <cofactor evidence="19">
        <name>heme</name>
        <dbReference type="ChEBI" id="CHEBI:30413"/>
    </cofactor>
    <text evidence="19">Binds 2 heme groups non-covalently.</text>
</comment>
<feature type="transmembrane region" description="Helical" evidence="20">
    <location>
        <begin position="230"/>
        <end position="251"/>
    </location>
</feature>
<keyword evidence="10" id="KW-0999">Mitochondrion inner membrane</keyword>
<dbReference type="InterPro" id="IPR016174">
    <property type="entry name" value="Di-haem_cyt_TM"/>
</dbReference>
<keyword evidence="5 20" id="KW-0813">Transport</keyword>
<evidence type="ECO:0000256" key="16">
    <source>
        <dbReference type="ARBA" id="ARBA00023136"/>
    </source>
</evidence>
<dbReference type="EMBL" id="MK614567">
    <property type="protein sequence ID" value="QNJ33314.1"/>
    <property type="molecule type" value="Genomic_DNA"/>
</dbReference>
<comment type="function">
    <text evidence="1 20">Component of the ubiquinol-cytochrome c reductase complex (complex III or cytochrome b-c1 complex) that is part of the mitochondrial respiratory chain. The b-c1 complex mediates electron transfer from ubiquinol to cytochrome c. Contributes to the generation of a proton gradient across the mitochondrial membrane that is then used for ATP synthesis.</text>
</comment>
<accession>A0A7G8JRW6</accession>
<evidence type="ECO:0000256" key="1">
    <source>
        <dbReference type="ARBA" id="ARBA00002566"/>
    </source>
</evidence>